<proteinExistence type="predicted"/>
<accession>A0A0F9NQX0</accession>
<gene>
    <name evidence="1" type="ORF">LCGC14_0995890</name>
</gene>
<sequence>MKYIFNPMTESITVDIDKLGDNPQQFTLEAGAIEEFKDGIADIIRDAIADKMLWANYPSDKNRDKRMKELHKLIEVTPDES</sequence>
<reference evidence="1" key="1">
    <citation type="journal article" date="2015" name="Nature">
        <title>Complex archaea that bridge the gap between prokaryotes and eukaryotes.</title>
        <authorList>
            <person name="Spang A."/>
            <person name="Saw J.H."/>
            <person name="Jorgensen S.L."/>
            <person name="Zaremba-Niedzwiedzka K."/>
            <person name="Martijn J."/>
            <person name="Lind A.E."/>
            <person name="van Eijk R."/>
            <person name="Schleper C."/>
            <person name="Guy L."/>
            <person name="Ettema T.J."/>
        </authorList>
    </citation>
    <scope>NUCLEOTIDE SEQUENCE</scope>
</reference>
<name>A0A0F9NQX0_9ZZZZ</name>
<dbReference type="EMBL" id="LAZR01003814">
    <property type="protein sequence ID" value="KKN14467.1"/>
    <property type="molecule type" value="Genomic_DNA"/>
</dbReference>
<organism evidence="1">
    <name type="scientific">marine sediment metagenome</name>
    <dbReference type="NCBI Taxonomy" id="412755"/>
    <lineage>
        <taxon>unclassified sequences</taxon>
        <taxon>metagenomes</taxon>
        <taxon>ecological metagenomes</taxon>
    </lineage>
</organism>
<protein>
    <submittedName>
        <fullName evidence="1">Uncharacterized protein</fullName>
    </submittedName>
</protein>
<dbReference type="AlphaFoldDB" id="A0A0F9NQX0"/>
<evidence type="ECO:0000313" key="1">
    <source>
        <dbReference type="EMBL" id="KKN14467.1"/>
    </source>
</evidence>
<comment type="caution">
    <text evidence="1">The sequence shown here is derived from an EMBL/GenBank/DDBJ whole genome shotgun (WGS) entry which is preliminary data.</text>
</comment>